<reference evidence="2" key="1">
    <citation type="journal article" date="2021" name="Proc. Natl. Acad. Sci. U.S.A.">
        <title>A Catalog of Tens of Thousands of Viruses from Human Metagenomes Reveals Hidden Associations with Chronic Diseases.</title>
        <authorList>
            <person name="Tisza M.J."/>
            <person name="Buck C.B."/>
        </authorList>
    </citation>
    <scope>NUCLEOTIDE SEQUENCE</scope>
    <source>
        <strain evidence="2">CtYBm1</strain>
    </source>
</reference>
<organism evidence="2">
    <name type="scientific">Siphoviridae sp. ctYBm1</name>
    <dbReference type="NCBI Taxonomy" id="2826374"/>
    <lineage>
        <taxon>Viruses</taxon>
        <taxon>Duplodnaviria</taxon>
        <taxon>Heunggongvirae</taxon>
        <taxon>Uroviricota</taxon>
        <taxon>Caudoviricetes</taxon>
    </lineage>
</organism>
<dbReference type="Pfam" id="PF23847">
    <property type="entry name" value="DUF7211"/>
    <property type="match status" value="1"/>
</dbReference>
<proteinExistence type="predicted"/>
<protein>
    <submittedName>
        <fullName evidence="2">Uncharacterized protein</fullName>
    </submittedName>
</protein>
<dbReference type="EMBL" id="BK014726">
    <property type="protein sequence ID" value="DAD72838.1"/>
    <property type="molecule type" value="Genomic_DNA"/>
</dbReference>
<evidence type="ECO:0000313" key="2">
    <source>
        <dbReference type="EMBL" id="DAD72838.1"/>
    </source>
</evidence>
<dbReference type="InterPro" id="IPR055635">
    <property type="entry name" value="DUF7211"/>
</dbReference>
<evidence type="ECO:0000256" key="1">
    <source>
        <dbReference type="SAM" id="Coils"/>
    </source>
</evidence>
<accession>A0A8S5LSA7</accession>
<keyword evidence="1" id="KW-0175">Coiled coil</keyword>
<feature type="coiled-coil region" evidence="1">
    <location>
        <begin position="107"/>
        <end position="134"/>
    </location>
</feature>
<name>A0A8S5LSA7_9CAUD</name>
<sequence>MENNYIAVSFSDTIEHFGVKGMKWGVRTRYTLDRIRNRRYYKKRLKEAKRRYKKNRPGRFSRSLKNSGIVSLGLGVLTRNKDFLNYGMSGVLGAKTYDIATGADSARRVYRNEKRSLKNSYKETKRLLKNNRDNDLLTNKVLKVASSSKLSDVDKEKQLRKIAERIGG</sequence>